<dbReference type="PANTHER" id="PTHR13931">
    <property type="entry name" value="UBIQUITINATION FACTOR E4"/>
    <property type="match status" value="1"/>
</dbReference>
<dbReference type="AlphaFoldDB" id="A0A168RGW5"/>
<keyword evidence="10" id="KW-0539">Nucleus</keyword>
<evidence type="ECO:0000256" key="6">
    <source>
        <dbReference type="ARBA" id="ARBA00012483"/>
    </source>
</evidence>
<evidence type="ECO:0000256" key="1">
    <source>
        <dbReference type="ARBA" id="ARBA00000900"/>
    </source>
</evidence>
<dbReference type="InParanoid" id="A0A168RGW5"/>
<dbReference type="Pfam" id="PF04564">
    <property type="entry name" value="U-box"/>
    <property type="match status" value="1"/>
</dbReference>
<dbReference type="FunCoup" id="A0A168RGW5">
    <property type="interactions" value="1320"/>
</dbReference>
<reference evidence="13" key="1">
    <citation type="submission" date="2016-04" db="EMBL/GenBank/DDBJ databases">
        <authorList>
            <person name="Evans L.H."/>
            <person name="Alamgir A."/>
            <person name="Owens N."/>
            <person name="Weber N.D."/>
            <person name="Virtaneva K."/>
            <person name="Barbian K."/>
            <person name="Babar A."/>
            <person name="Rosenke K."/>
        </authorList>
    </citation>
    <scope>NUCLEOTIDE SEQUENCE [LARGE SCALE GENOMIC DNA]</scope>
    <source>
        <strain evidence="13">CBS 101.48</strain>
    </source>
</reference>
<keyword evidence="8" id="KW-0808">Transferase</keyword>
<keyword evidence="7" id="KW-0963">Cytoplasm</keyword>
<dbReference type="GO" id="GO:0005737">
    <property type="term" value="C:cytoplasm"/>
    <property type="evidence" value="ECO:0007669"/>
    <property type="project" value="UniProtKB-SubCell"/>
</dbReference>
<evidence type="ECO:0000256" key="9">
    <source>
        <dbReference type="ARBA" id="ARBA00022786"/>
    </source>
</evidence>
<feature type="compositionally biased region" description="Low complexity" evidence="11">
    <location>
        <begin position="64"/>
        <end position="81"/>
    </location>
</feature>
<dbReference type="GO" id="GO:0034450">
    <property type="term" value="F:ubiquitin-ubiquitin ligase activity"/>
    <property type="evidence" value="ECO:0007669"/>
    <property type="project" value="InterPro"/>
</dbReference>
<dbReference type="OrthoDB" id="20295at2759"/>
<dbReference type="CDD" id="cd16657">
    <property type="entry name" value="RING-Ubox_UBE4A"/>
    <property type="match status" value="1"/>
</dbReference>
<sequence>MSGEPSEAEKIRLKRAAKLEQQAQEQKKQQENQQGSKEQQHEQPRKLQPLPVLNDSSQPKFRSTAKPSPTSPISTPLTTSPAKSTNTPTIHSPQAPAKSFKEWQNDVYSRILQVTLDPATIYKRGVCVYLHSLVQELGDENESKPFFLNSSLLDRILVARLSLDANDPPAELPADVKHTLNISHFDYLLNCWKQAQEIKRNTLIRSKNLEKSALDERISALDTVKSLLVSYSGLVIQMPDMFPQIQSSVELGPAQLVPRLMAGPESPNGLPTGYISELVSRFADDGIDMILGPALAMISAQVRQYSIIGEFAPHLQCLLSLCENKNVAALLPTFPEFDPQNAVASDIEQVSLLGPYFSLSAYPDSAPDVGEKYFQYPEDRNQADLYSAMNGLRGSIRNLERSLFAICNSIIRSGAEPREHLLAYFAHILKLNEKRAQMQVDPRTVASGGFMRNVCAVLLNFCEPFLDIRASKIDKIDTTYFRTSDRINIRKDTKINADEVQSDAYYNAVQITTNHNFITETFYLTLTFLHCGPIRSFVNFNLFIREYGELKKQCDKAQEDAARTANTPQGMIQDYVAKQFKKNYEKMTQQKLAYETMLLDPEFLSQIMQFYNLVMAWLVRMVDQKHRHPWDTVQLPLPDQIPENFSMLPEWIVEDIVEYFIFLGKYGYETQVIKRHPQEELVTFIITFLRNMKYIKNPYLKAKFVEILFFFTHPLGNGIPGELETMLNSNPLALKHLVPSLMAFYVDVEQTGASSQFYDKFNIRYNISHVMKRIWNHPMHRQQLREASKDQELFTRFINMLMSDITYLMDESLSKLTEIHQTQSEMENESSWQAQAPETRQEREGNLRSLERQAQSYVALGNETIHMLRYMSAEVVEPFMVNEIVDRLAAMLDYNLSQLVGPKCTDLKVKNPQKYHFQPRELLSEFIDIYLNLKTPTFVQAVARDERSYRKEYFSKAASILLKYRIKSSDEIAALEQFVTQVEKAVQSGAEEEEELGEAPDEFLDPIFFSLMEDPVLLPTSGNIVDRSTIRAHLLSDNRDPFNRAPLQMDMVQPDTELKEKILAWKAQQKQNKASQMDTSL</sequence>
<dbReference type="UniPathway" id="UPA00143"/>
<dbReference type="EMBL" id="LT554635">
    <property type="protein sequence ID" value="SAM06884.1"/>
    <property type="molecule type" value="Genomic_DNA"/>
</dbReference>
<protein>
    <recommendedName>
        <fullName evidence="6">RING-type E3 ubiquitin transferase</fullName>
        <ecNumber evidence="6">2.3.2.27</ecNumber>
    </recommendedName>
</protein>
<dbReference type="GO" id="GO:0000151">
    <property type="term" value="C:ubiquitin ligase complex"/>
    <property type="evidence" value="ECO:0007669"/>
    <property type="project" value="InterPro"/>
</dbReference>
<evidence type="ECO:0000256" key="2">
    <source>
        <dbReference type="ARBA" id="ARBA00004123"/>
    </source>
</evidence>
<comment type="subcellular location">
    <subcellularLocation>
        <location evidence="3">Cytoplasm</location>
    </subcellularLocation>
    <subcellularLocation>
        <location evidence="2">Nucleus</location>
    </subcellularLocation>
</comment>
<comment type="similarity">
    <text evidence="5">Belongs to the ubiquitin conjugation factor E4 family.</text>
</comment>
<evidence type="ECO:0000256" key="11">
    <source>
        <dbReference type="SAM" id="MobiDB-lite"/>
    </source>
</evidence>
<dbReference type="GO" id="GO:0036503">
    <property type="term" value="P:ERAD pathway"/>
    <property type="evidence" value="ECO:0007669"/>
    <property type="project" value="InterPro"/>
</dbReference>
<dbReference type="PANTHER" id="PTHR13931:SF2">
    <property type="entry name" value="UBIQUITIN CONJUGATION FACTOR E4 B"/>
    <property type="match status" value="1"/>
</dbReference>
<evidence type="ECO:0000256" key="8">
    <source>
        <dbReference type="ARBA" id="ARBA00022679"/>
    </source>
</evidence>
<comment type="pathway">
    <text evidence="4">Protein modification; protein ubiquitination.</text>
</comment>
<dbReference type="OMA" id="WLTEIAM"/>
<gene>
    <name evidence="13" type="primary">ABSGL_12558.1 scaffold 12955</name>
</gene>
<feature type="domain" description="U-box" evidence="12">
    <location>
        <begin position="998"/>
        <end position="1072"/>
    </location>
</feature>
<evidence type="ECO:0000256" key="4">
    <source>
        <dbReference type="ARBA" id="ARBA00004906"/>
    </source>
</evidence>
<feature type="region of interest" description="Disordered" evidence="11">
    <location>
        <begin position="821"/>
        <end position="845"/>
    </location>
</feature>
<name>A0A168RGW5_ABSGL</name>
<evidence type="ECO:0000256" key="10">
    <source>
        <dbReference type="ARBA" id="ARBA00023242"/>
    </source>
</evidence>
<evidence type="ECO:0000256" key="7">
    <source>
        <dbReference type="ARBA" id="ARBA00022490"/>
    </source>
</evidence>
<evidence type="ECO:0000259" key="12">
    <source>
        <dbReference type="PROSITE" id="PS51698"/>
    </source>
</evidence>
<dbReference type="InterPro" id="IPR045132">
    <property type="entry name" value="UBE4"/>
</dbReference>
<dbReference type="FunFam" id="3.30.40.10:FF:000055">
    <property type="entry name" value="Ubiquitin conjugation factor e4 a"/>
    <property type="match status" value="1"/>
</dbReference>
<dbReference type="GO" id="GO:0006511">
    <property type="term" value="P:ubiquitin-dependent protein catabolic process"/>
    <property type="evidence" value="ECO:0007669"/>
    <property type="project" value="InterPro"/>
</dbReference>
<evidence type="ECO:0000256" key="3">
    <source>
        <dbReference type="ARBA" id="ARBA00004496"/>
    </source>
</evidence>
<keyword evidence="14" id="KW-1185">Reference proteome</keyword>
<evidence type="ECO:0000313" key="13">
    <source>
        <dbReference type="EMBL" id="SAM06884.1"/>
    </source>
</evidence>
<organism evidence="13">
    <name type="scientific">Absidia glauca</name>
    <name type="common">Pin mould</name>
    <dbReference type="NCBI Taxonomy" id="4829"/>
    <lineage>
        <taxon>Eukaryota</taxon>
        <taxon>Fungi</taxon>
        <taxon>Fungi incertae sedis</taxon>
        <taxon>Mucoromycota</taxon>
        <taxon>Mucoromycotina</taxon>
        <taxon>Mucoromycetes</taxon>
        <taxon>Mucorales</taxon>
        <taxon>Cunninghamellaceae</taxon>
        <taxon>Absidia</taxon>
    </lineage>
</organism>
<dbReference type="PROSITE" id="PS51698">
    <property type="entry name" value="U_BOX"/>
    <property type="match status" value="1"/>
</dbReference>
<evidence type="ECO:0000256" key="5">
    <source>
        <dbReference type="ARBA" id="ARBA00007434"/>
    </source>
</evidence>
<dbReference type="GO" id="GO:0005634">
    <property type="term" value="C:nucleus"/>
    <property type="evidence" value="ECO:0007669"/>
    <property type="project" value="UniProtKB-SubCell"/>
</dbReference>
<dbReference type="EC" id="2.3.2.27" evidence="6"/>
<proteinExistence type="inferred from homology"/>
<dbReference type="SMART" id="SM00504">
    <property type="entry name" value="Ubox"/>
    <property type="match status" value="1"/>
</dbReference>
<dbReference type="STRING" id="4829.A0A168RGW5"/>
<feature type="compositionally biased region" description="Polar residues" evidence="11">
    <location>
        <begin position="82"/>
        <end position="92"/>
    </location>
</feature>
<dbReference type="Pfam" id="PF10408">
    <property type="entry name" value="Ufd2P_core"/>
    <property type="match status" value="1"/>
</dbReference>
<keyword evidence="9" id="KW-0833">Ubl conjugation pathway</keyword>
<comment type="catalytic activity">
    <reaction evidence="1">
        <text>S-ubiquitinyl-[E2 ubiquitin-conjugating enzyme]-L-cysteine + [acceptor protein]-L-lysine = [E2 ubiquitin-conjugating enzyme]-L-cysteine + N(6)-ubiquitinyl-[acceptor protein]-L-lysine.</text>
        <dbReference type="EC" id="2.3.2.27"/>
    </reaction>
</comment>
<dbReference type="Proteomes" id="UP000078561">
    <property type="component" value="Unassembled WGS sequence"/>
</dbReference>
<dbReference type="InterPro" id="IPR013083">
    <property type="entry name" value="Znf_RING/FYVE/PHD"/>
</dbReference>
<dbReference type="Gene3D" id="3.30.40.10">
    <property type="entry name" value="Zinc/RING finger domain, C3HC4 (zinc finger)"/>
    <property type="match status" value="1"/>
</dbReference>
<dbReference type="SUPFAM" id="SSF57850">
    <property type="entry name" value="RING/U-box"/>
    <property type="match status" value="1"/>
</dbReference>
<dbReference type="InterPro" id="IPR019474">
    <property type="entry name" value="Ub_conjug_fac_E4_core"/>
</dbReference>
<feature type="compositionally biased region" description="Polar residues" evidence="11">
    <location>
        <begin position="821"/>
        <end position="838"/>
    </location>
</feature>
<accession>A0A168RGW5</accession>
<dbReference type="InterPro" id="IPR003613">
    <property type="entry name" value="Ubox_domain"/>
</dbReference>
<dbReference type="GO" id="GO:0000209">
    <property type="term" value="P:protein polyubiquitination"/>
    <property type="evidence" value="ECO:0007669"/>
    <property type="project" value="TreeGrafter"/>
</dbReference>
<feature type="region of interest" description="Disordered" evidence="11">
    <location>
        <begin position="1"/>
        <end position="97"/>
    </location>
</feature>
<evidence type="ECO:0000313" key="14">
    <source>
        <dbReference type="Proteomes" id="UP000078561"/>
    </source>
</evidence>